<dbReference type="PROSITE" id="PS51186">
    <property type="entry name" value="GNAT"/>
    <property type="match status" value="1"/>
</dbReference>
<dbReference type="Pfam" id="PF00583">
    <property type="entry name" value="Acetyltransf_1"/>
    <property type="match status" value="1"/>
</dbReference>
<dbReference type="AlphaFoldDB" id="A0A7X3SP36"/>
<dbReference type="Proteomes" id="UP000436483">
    <property type="component" value="Unassembled WGS sequence"/>
</dbReference>
<evidence type="ECO:0000256" key="1">
    <source>
        <dbReference type="ARBA" id="ARBA00022679"/>
    </source>
</evidence>
<dbReference type="EMBL" id="WURB01000005">
    <property type="protein sequence ID" value="MXQ11719.1"/>
    <property type="molecule type" value="Genomic_DNA"/>
</dbReference>
<reference evidence="4 5" key="1">
    <citation type="submission" date="2019-12" db="EMBL/GenBank/DDBJ databases">
        <authorList>
            <person name="Yuan C.-G."/>
        </authorList>
    </citation>
    <scope>NUCLEOTIDE SEQUENCE [LARGE SCALE GENOMIC DNA]</scope>
    <source>
        <strain evidence="4 5">KCTC 23863</strain>
    </source>
</reference>
<accession>A0A7X3SP36</accession>
<organism evidence="4 5">
    <name type="scientific">Microvirga makkahensis</name>
    <dbReference type="NCBI Taxonomy" id="1128670"/>
    <lineage>
        <taxon>Bacteria</taxon>
        <taxon>Pseudomonadati</taxon>
        <taxon>Pseudomonadota</taxon>
        <taxon>Alphaproteobacteria</taxon>
        <taxon>Hyphomicrobiales</taxon>
        <taxon>Methylobacteriaceae</taxon>
        <taxon>Microvirga</taxon>
    </lineage>
</organism>
<gene>
    <name evidence="4" type="ORF">GR328_09660</name>
</gene>
<evidence type="ECO:0000313" key="5">
    <source>
        <dbReference type="Proteomes" id="UP000436483"/>
    </source>
</evidence>
<dbReference type="InterPro" id="IPR016181">
    <property type="entry name" value="Acyl_CoA_acyltransferase"/>
</dbReference>
<feature type="domain" description="N-acetyltransferase" evidence="3">
    <location>
        <begin position="28"/>
        <end position="187"/>
    </location>
</feature>
<dbReference type="SUPFAM" id="SSF55729">
    <property type="entry name" value="Acyl-CoA N-acyltransferases (Nat)"/>
    <property type="match status" value="1"/>
</dbReference>
<dbReference type="OrthoDB" id="275336at2"/>
<keyword evidence="1 4" id="KW-0808">Transferase</keyword>
<dbReference type="Gene3D" id="3.40.630.30">
    <property type="match status" value="1"/>
</dbReference>
<keyword evidence="5" id="KW-1185">Reference proteome</keyword>
<evidence type="ECO:0000259" key="3">
    <source>
        <dbReference type="PROSITE" id="PS51186"/>
    </source>
</evidence>
<dbReference type="PANTHER" id="PTHR43800:SF1">
    <property type="entry name" value="PEPTIDYL-LYSINE N-ACETYLTRANSFERASE YJAB"/>
    <property type="match status" value="1"/>
</dbReference>
<proteinExistence type="predicted"/>
<sequence length="196" mass="22143">MNLDGYTDLPSRKIAAIVTYLEMRSPPPALREQAQEGWSLQSLSSDADRYRTLYRRIGEPWLWFSRLAMSDEELSGILGDPKVEAYALRDGQNDIGLLELDFRSEREAELVFLGLVPGAVGKGTGRFLVNEAIRRAFAHPIDRFFVHTCSLDHPAALAFYMRAGFMPYRRAIEVADDPRLQGHLPRDCAPHVPVLD</sequence>
<name>A0A7X3SP36_9HYPH</name>
<dbReference type="InterPro" id="IPR000182">
    <property type="entry name" value="GNAT_dom"/>
</dbReference>
<keyword evidence="2" id="KW-0012">Acyltransferase</keyword>
<protein>
    <submittedName>
        <fullName evidence="4">GNAT family N-acetyltransferase</fullName>
    </submittedName>
</protein>
<dbReference type="GO" id="GO:0016747">
    <property type="term" value="F:acyltransferase activity, transferring groups other than amino-acyl groups"/>
    <property type="evidence" value="ECO:0007669"/>
    <property type="project" value="InterPro"/>
</dbReference>
<comment type="caution">
    <text evidence="4">The sequence shown here is derived from an EMBL/GenBank/DDBJ whole genome shotgun (WGS) entry which is preliminary data.</text>
</comment>
<reference evidence="4 5" key="2">
    <citation type="submission" date="2020-01" db="EMBL/GenBank/DDBJ databases">
        <title>Microvirga sp. nov., an arsenate reduction bacterium isolated from Tibet hotspring sediments.</title>
        <authorList>
            <person name="Xian W.-D."/>
            <person name="Li W.-J."/>
        </authorList>
    </citation>
    <scope>NUCLEOTIDE SEQUENCE [LARGE SCALE GENOMIC DNA]</scope>
    <source>
        <strain evidence="4 5">KCTC 23863</strain>
    </source>
</reference>
<dbReference type="PANTHER" id="PTHR43800">
    <property type="entry name" value="PEPTIDYL-LYSINE N-ACETYLTRANSFERASE YJAB"/>
    <property type="match status" value="1"/>
</dbReference>
<evidence type="ECO:0000256" key="2">
    <source>
        <dbReference type="ARBA" id="ARBA00023315"/>
    </source>
</evidence>
<evidence type="ECO:0000313" key="4">
    <source>
        <dbReference type="EMBL" id="MXQ11719.1"/>
    </source>
</evidence>